<dbReference type="CDD" id="cd11614">
    <property type="entry name" value="SAF_CpaB_FlgA_like"/>
    <property type="match status" value="1"/>
</dbReference>
<keyword evidence="6" id="KW-0282">Flagellum</keyword>
<keyword evidence="3" id="KW-0574">Periplasm</keyword>
<dbReference type="InterPro" id="IPR039246">
    <property type="entry name" value="Flagellar_FlgA"/>
</dbReference>
<feature type="signal peptide" evidence="4">
    <location>
        <begin position="1"/>
        <end position="36"/>
    </location>
</feature>
<dbReference type="InterPro" id="IPR017585">
    <property type="entry name" value="SAF_FlgA"/>
</dbReference>
<dbReference type="Pfam" id="PF13144">
    <property type="entry name" value="ChapFlgA"/>
    <property type="match status" value="1"/>
</dbReference>
<evidence type="ECO:0000259" key="5">
    <source>
        <dbReference type="SMART" id="SM00858"/>
    </source>
</evidence>
<dbReference type="PANTHER" id="PTHR36307:SF1">
    <property type="entry name" value="FLAGELLA BASAL BODY P-RING FORMATION PROTEIN FLGA"/>
    <property type="match status" value="1"/>
</dbReference>
<protein>
    <submittedName>
        <fullName evidence="6">Flagellar basal-body P-ring formation protein FlgA</fullName>
    </submittedName>
</protein>
<dbReference type="Proteomes" id="UP000009881">
    <property type="component" value="Unassembled WGS sequence"/>
</dbReference>
<dbReference type="STRING" id="1238182.C882_2212"/>
<dbReference type="SMART" id="SM00858">
    <property type="entry name" value="SAF"/>
    <property type="match status" value="1"/>
</dbReference>
<dbReference type="PANTHER" id="PTHR36307">
    <property type="entry name" value="FLAGELLA BASAL BODY P-RING FORMATION PROTEIN FLGA"/>
    <property type="match status" value="1"/>
</dbReference>
<keyword evidence="6" id="KW-0969">Cilium</keyword>
<keyword evidence="7" id="KW-1185">Reference proteome</keyword>
<reference evidence="6 7" key="1">
    <citation type="journal article" date="2013" name="Genome Announc.">
        <title>Draft Genome Sequence of an Alphaproteobacterium, Caenispirillum salinarum AK4(T), Isolated from a Solar Saltern.</title>
        <authorList>
            <person name="Khatri I."/>
            <person name="Singh A."/>
            <person name="Korpole S."/>
            <person name="Pinnaka A.K."/>
            <person name="Subramanian S."/>
        </authorList>
    </citation>
    <scope>NUCLEOTIDE SEQUENCE [LARGE SCALE GENOMIC DNA]</scope>
    <source>
        <strain evidence="6 7">AK4</strain>
    </source>
</reference>
<comment type="subcellular location">
    <subcellularLocation>
        <location evidence="1">Periplasm</location>
    </subcellularLocation>
</comment>
<dbReference type="OrthoDB" id="7727421at2"/>
<feature type="domain" description="SAF" evidence="5">
    <location>
        <begin position="226"/>
        <end position="288"/>
    </location>
</feature>
<evidence type="ECO:0000256" key="1">
    <source>
        <dbReference type="ARBA" id="ARBA00004418"/>
    </source>
</evidence>
<dbReference type="NCBIfam" id="TIGR03170">
    <property type="entry name" value="flgA_cterm"/>
    <property type="match status" value="1"/>
</dbReference>
<comment type="caution">
    <text evidence="6">The sequence shown here is derived from an EMBL/GenBank/DDBJ whole genome shotgun (WGS) entry which is preliminary data.</text>
</comment>
<evidence type="ECO:0000313" key="7">
    <source>
        <dbReference type="Proteomes" id="UP000009881"/>
    </source>
</evidence>
<evidence type="ECO:0000256" key="3">
    <source>
        <dbReference type="ARBA" id="ARBA00022764"/>
    </source>
</evidence>
<feature type="chain" id="PRO_5003929812" evidence="4">
    <location>
        <begin position="37"/>
        <end position="358"/>
    </location>
</feature>
<evidence type="ECO:0000256" key="4">
    <source>
        <dbReference type="SAM" id="SignalP"/>
    </source>
</evidence>
<name>K9H7Y5_9PROT</name>
<dbReference type="AlphaFoldDB" id="K9H7Y5"/>
<dbReference type="InterPro" id="IPR013974">
    <property type="entry name" value="SAF"/>
</dbReference>
<evidence type="ECO:0000256" key="2">
    <source>
        <dbReference type="ARBA" id="ARBA00022729"/>
    </source>
</evidence>
<dbReference type="eggNOG" id="COG1261">
    <property type="taxonomic scope" value="Bacteria"/>
</dbReference>
<dbReference type="GO" id="GO:0042597">
    <property type="term" value="C:periplasmic space"/>
    <property type="evidence" value="ECO:0007669"/>
    <property type="project" value="UniProtKB-SubCell"/>
</dbReference>
<dbReference type="Gene3D" id="2.30.30.760">
    <property type="match status" value="1"/>
</dbReference>
<gene>
    <name evidence="6" type="ORF">C882_2212</name>
</gene>
<dbReference type="EMBL" id="ANHY01000025">
    <property type="protein sequence ID" value="EKV26703.1"/>
    <property type="molecule type" value="Genomic_DNA"/>
</dbReference>
<keyword evidence="6" id="KW-0966">Cell projection</keyword>
<proteinExistence type="predicted"/>
<dbReference type="GO" id="GO:0044780">
    <property type="term" value="P:bacterial-type flagellum assembly"/>
    <property type="evidence" value="ECO:0007669"/>
    <property type="project" value="InterPro"/>
</dbReference>
<organism evidence="6 7">
    <name type="scientific">Caenispirillum salinarum AK4</name>
    <dbReference type="NCBI Taxonomy" id="1238182"/>
    <lineage>
        <taxon>Bacteria</taxon>
        <taxon>Pseudomonadati</taxon>
        <taxon>Pseudomonadota</taxon>
        <taxon>Alphaproteobacteria</taxon>
        <taxon>Rhodospirillales</taxon>
        <taxon>Novispirillaceae</taxon>
        <taxon>Caenispirillum</taxon>
    </lineage>
</organism>
<dbReference type="RefSeq" id="WP_009542607.1">
    <property type="nucleotide sequence ID" value="NZ_ANHY01000025.1"/>
</dbReference>
<dbReference type="Gene3D" id="3.90.1210.10">
    <property type="entry name" value="Antifreeze-like/N-acetylneuraminic acid synthase C-terminal domain"/>
    <property type="match status" value="1"/>
</dbReference>
<keyword evidence="2 4" id="KW-0732">Signal</keyword>
<evidence type="ECO:0000313" key="6">
    <source>
        <dbReference type="EMBL" id="EKV26703.1"/>
    </source>
</evidence>
<sequence length="358" mass="38842">MPRLMPRSLAKPCRALVRGLALAGTALALAAGAAQAAQEQPMNLSPQGLTEPRALEAARPAEFAGPLTLRPEATVDGAYVRLSDIFDNLPPRQDAVVAAAPRIGESIVYDADWLRRVAQQHALDWAPLGRFDQVIVVRDSDMVGRAQIIEALRPHLMERGMPDQADIKLNGTSDSIRIATAAGARVAVEDLQYDPGRQRFTAALEVPAGSPTAQRLRVAGRIFLTTAVPVLRATMRHGELIEPDDIDYVTLRVDQLKRDTLTDPEQLIGRTPRRFVQAGAPVTDIQVQRPRMVSKGDVVTMSYSTPYMTLTTQGRAMEHGGLGDQVRIQNLQSNTTVTAVVTDHNAVTVQHGRPAAGR</sequence>
<accession>K9H7Y5</accession>